<dbReference type="Proteomes" id="UP001500027">
    <property type="component" value="Unassembled WGS sequence"/>
</dbReference>
<dbReference type="PROSITE" id="PS51257">
    <property type="entry name" value="PROKAR_LIPOPROTEIN"/>
    <property type="match status" value="1"/>
</dbReference>
<protein>
    <recommendedName>
        <fullName evidence="3">GOLD domain-containing protein</fullName>
    </recommendedName>
</protein>
<reference evidence="2" key="1">
    <citation type="journal article" date="2019" name="Int. J. Syst. Evol. Microbiol.">
        <title>The Global Catalogue of Microorganisms (GCM) 10K type strain sequencing project: providing services to taxonomists for standard genome sequencing and annotation.</title>
        <authorList>
            <consortium name="The Broad Institute Genomics Platform"/>
            <consortium name="The Broad Institute Genome Sequencing Center for Infectious Disease"/>
            <person name="Wu L."/>
            <person name="Ma J."/>
        </authorList>
    </citation>
    <scope>NUCLEOTIDE SEQUENCE [LARGE SCALE GENOMIC DNA]</scope>
    <source>
        <strain evidence="2">JCM 17452</strain>
    </source>
</reference>
<name>A0ABP8E918_9FLAO</name>
<evidence type="ECO:0000313" key="1">
    <source>
        <dbReference type="EMBL" id="GAA4268689.1"/>
    </source>
</evidence>
<accession>A0ABP8E918</accession>
<gene>
    <name evidence="1" type="ORF">GCM10022257_07900</name>
</gene>
<sequence>MKRFIVIGLALFLFFSCDVGDDGPDFNLELLPIEIVEIPDEFELGEVYAITVSYFKPSTCHTFREFYYLKENNERTVAVINYEYLNNSCEELENELVEATFNFIVTSNGSYIFKFWQGEDSNGENQYLTIEVPVID</sequence>
<organism evidence="1 2">
    <name type="scientific">Hyunsoonleella aestuarii</name>
    <dbReference type="NCBI Taxonomy" id="912802"/>
    <lineage>
        <taxon>Bacteria</taxon>
        <taxon>Pseudomonadati</taxon>
        <taxon>Bacteroidota</taxon>
        <taxon>Flavobacteriia</taxon>
        <taxon>Flavobacteriales</taxon>
        <taxon>Flavobacteriaceae</taxon>
    </lineage>
</organism>
<keyword evidence="2" id="KW-1185">Reference proteome</keyword>
<dbReference type="RefSeq" id="WP_139001361.1">
    <property type="nucleotide sequence ID" value="NZ_BAABAV010000001.1"/>
</dbReference>
<dbReference type="EMBL" id="BAABAV010000001">
    <property type="protein sequence ID" value="GAA4268689.1"/>
    <property type="molecule type" value="Genomic_DNA"/>
</dbReference>
<proteinExistence type="predicted"/>
<evidence type="ECO:0000313" key="2">
    <source>
        <dbReference type="Proteomes" id="UP001500027"/>
    </source>
</evidence>
<evidence type="ECO:0008006" key="3">
    <source>
        <dbReference type="Google" id="ProtNLM"/>
    </source>
</evidence>
<comment type="caution">
    <text evidence="1">The sequence shown here is derived from an EMBL/GenBank/DDBJ whole genome shotgun (WGS) entry which is preliminary data.</text>
</comment>